<comment type="caution">
    <text evidence="1">The sequence shown here is derived from an EMBL/GenBank/DDBJ whole genome shotgun (WGS) entry which is preliminary data.</text>
</comment>
<reference evidence="1" key="1">
    <citation type="submission" date="2018-05" db="EMBL/GenBank/DDBJ databases">
        <title>Draft genome of Mucuna pruriens seed.</title>
        <authorList>
            <person name="Nnadi N.E."/>
            <person name="Vos R."/>
            <person name="Hasami M.H."/>
            <person name="Devisetty U.K."/>
            <person name="Aguiy J.C."/>
        </authorList>
    </citation>
    <scope>NUCLEOTIDE SEQUENCE [LARGE SCALE GENOMIC DNA]</scope>
    <source>
        <strain evidence="1">JCA_2017</strain>
    </source>
</reference>
<protein>
    <submittedName>
        <fullName evidence="1">Mitochondrial protein</fullName>
    </submittedName>
</protein>
<dbReference type="Proteomes" id="UP000257109">
    <property type="component" value="Unassembled WGS sequence"/>
</dbReference>
<gene>
    <name evidence="1" type="ORF">CR513_51778</name>
</gene>
<accession>A0A371ET81</accession>
<dbReference type="EMBL" id="QJKJ01012239">
    <property type="protein sequence ID" value="RDX69149.1"/>
    <property type="molecule type" value="Genomic_DNA"/>
</dbReference>
<feature type="non-terminal residue" evidence="1">
    <location>
        <position position="1"/>
    </location>
</feature>
<evidence type="ECO:0000313" key="2">
    <source>
        <dbReference type="Proteomes" id="UP000257109"/>
    </source>
</evidence>
<dbReference type="OrthoDB" id="1426983at2759"/>
<organism evidence="1 2">
    <name type="scientific">Mucuna pruriens</name>
    <name type="common">Velvet bean</name>
    <name type="synonym">Dolichos pruriens</name>
    <dbReference type="NCBI Taxonomy" id="157652"/>
    <lineage>
        <taxon>Eukaryota</taxon>
        <taxon>Viridiplantae</taxon>
        <taxon>Streptophyta</taxon>
        <taxon>Embryophyta</taxon>
        <taxon>Tracheophyta</taxon>
        <taxon>Spermatophyta</taxon>
        <taxon>Magnoliopsida</taxon>
        <taxon>eudicotyledons</taxon>
        <taxon>Gunneridae</taxon>
        <taxon>Pentapetalae</taxon>
        <taxon>rosids</taxon>
        <taxon>fabids</taxon>
        <taxon>Fabales</taxon>
        <taxon>Fabaceae</taxon>
        <taxon>Papilionoideae</taxon>
        <taxon>50 kb inversion clade</taxon>
        <taxon>NPAAA clade</taxon>
        <taxon>indigoferoid/millettioid clade</taxon>
        <taxon>Phaseoleae</taxon>
        <taxon>Mucuna</taxon>
    </lineage>
</organism>
<feature type="non-terminal residue" evidence="1">
    <location>
        <position position="186"/>
    </location>
</feature>
<name>A0A371ET81_MUCPR</name>
<dbReference type="AlphaFoldDB" id="A0A371ET81"/>
<proteinExistence type="predicted"/>
<sequence length="186" mass="21074">MSEANSIASRMVGGCILTKTCSIFLPSAIYYKFVVNVLQYVSITHPKIGFSINKYLKVIVSWALLLQPTPSHSPLILQAYYDVDWASDPNDHQSSFGASLFLGPNLMSWWSKKQTIVVRSNTKFEYQSLALATFKVTWIQTLLSKLHVINKLLQVIHVPVVDQCVDILTKALSLIRFLTIWTKLRV</sequence>
<dbReference type="CDD" id="cd09272">
    <property type="entry name" value="RNase_HI_RT_Ty1"/>
    <property type="match status" value="1"/>
</dbReference>
<dbReference type="PANTHER" id="PTHR11439">
    <property type="entry name" value="GAG-POL-RELATED RETROTRANSPOSON"/>
    <property type="match status" value="1"/>
</dbReference>
<keyword evidence="2" id="KW-1185">Reference proteome</keyword>
<evidence type="ECO:0000313" key="1">
    <source>
        <dbReference type="EMBL" id="RDX69149.1"/>
    </source>
</evidence>
<dbReference type="PANTHER" id="PTHR11439:SF463">
    <property type="entry name" value="REVERSE TRANSCRIPTASE TY1_COPIA-TYPE DOMAIN-CONTAINING PROTEIN"/>
    <property type="match status" value="1"/>
</dbReference>